<reference evidence="1 2" key="1">
    <citation type="journal article" date="2022" name="G3 (Bethesda)">
        <title>Whole-genome sequence and methylome profiling of the almond [Prunus dulcis (Mill.) D.A. Webb] cultivar 'Nonpareil'.</title>
        <authorList>
            <person name="D'Amico-Willman K.M."/>
            <person name="Ouma W.Z."/>
            <person name="Meulia T."/>
            <person name="Sideli G.M."/>
            <person name="Gradziel T.M."/>
            <person name="Fresnedo-Ramirez J."/>
        </authorList>
    </citation>
    <scope>NUCLEOTIDE SEQUENCE [LARGE SCALE GENOMIC DNA]</scope>
    <source>
        <strain evidence="1">Clone GOH B32 T37-40</strain>
    </source>
</reference>
<evidence type="ECO:0000313" key="1">
    <source>
        <dbReference type="EMBL" id="KAI5335372.1"/>
    </source>
</evidence>
<sequence length="124" mass="14089">MQQPFKGQVTHSEPKHRLLLAYHETRLQEITIFFAKYGIKQHLSTPRYPQGSGQAKVSNKIVLDFLKKRLEGAEGKWVDELHGVLARGRKRKCHSLSCSLSTTVDVLQKHKSQSQTIPIWGPCA</sequence>
<dbReference type="InterPro" id="IPR036397">
    <property type="entry name" value="RNaseH_sf"/>
</dbReference>
<evidence type="ECO:0008006" key="3">
    <source>
        <dbReference type="Google" id="ProtNLM"/>
    </source>
</evidence>
<dbReference type="GO" id="GO:0003676">
    <property type="term" value="F:nucleic acid binding"/>
    <property type="evidence" value="ECO:0007669"/>
    <property type="project" value="InterPro"/>
</dbReference>
<proteinExistence type="predicted"/>
<dbReference type="Proteomes" id="UP001054821">
    <property type="component" value="Chromosome 4"/>
</dbReference>
<protein>
    <recommendedName>
        <fullName evidence="3">Integrase catalytic domain-containing protein</fullName>
    </recommendedName>
</protein>
<name>A0AAD4W4I8_PRUDU</name>
<accession>A0AAD4W4I8</accession>
<dbReference type="EMBL" id="JAJFAZ020000004">
    <property type="protein sequence ID" value="KAI5335372.1"/>
    <property type="molecule type" value="Genomic_DNA"/>
</dbReference>
<gene>
    <name evidence="1" type="ORF">L3X38_025505</name>
</gene>
<dbReference type="AlphaFoldDB" id="A0AAD4W4I8"/>
<dbReference type="Gene3D" id="3.30.420.10">
    <property type="entry name" value="Ribonuclease H-like superfamily/Ribonuclease H"/>
    <property type="match status" value="1"/>
</dbReference>
<organism evidence="1 2">
    <name type="scientific">Prunus dulcis</name>
    <name type="common">Almond</name>
    <name type="synonym">Amygdalus dulcis</name>
    <dbReference type="NCBI Taxonomy" id="3755"/>
    <lineage>
        <taxon>Eukaryota</taxon>
        <taxon>Viridiplantae</taxon>
        <taxon>Streptophyta</taxon>
        <taxon>Embryophyta</taxon>
        <taxon>Tracheophyta</taxon>
        <taxon>Spermatophyta</taxon>
        <taxon>Magnoliopsida</taxon>
        <taxon>eudicotyledons</taxon>
        <taxon>Gunneridae</taxon>
        <taxon>Pentapetalae</taxon>
        <taxon>rosids</taxon>
        <taxon>fabids</taxon>
        <taxon>Rosales</taxon>
        <taxon>Rosaceae</taxon>
        <taxon>Amygdaloideae</taxon>
        <taxon>Amygdaleae</taxon>
        <taxon>Prunus</taxon>
    </lineage>
</organism>
<keyword evidence="2" id="KW-1185">Reference proteome</keyword>
<dbReference type="InterPro" id="IPR012337">
    <property type="entry name" value="RNaseH-like_sf"/>
</dbReference>
<dbReference type="SUPFAM" id="SSF53098">
    <property type="entry name" value="Ribonuclease H-like"/>
    <property type="match status" value="1"/>
</dbReference>
<evidence type="ECO:0000313" key="2">
    <source>
        <dbReference type="Proteomes" id="UP001054821"/>
    </source>
</evidence>
<comment type="caution">
    <text evidence="1">The sequence shown here is derived from an EMBL/GenBank/DDBJ whole genome shotgun (WGS) entry which is preliminary data.</text>
</comment>